<dbReference type="SUPFAM" id="SSF56053">
    <property type="entry name" value="Ribosomal protein L6"/>
    <property type="match status" value="1"/>
</dbReference>
<dbReference type="PANTHER" id="PTHR11655">
    <property type="entry name" value="60S/50S RIBOSOMAL PROTEIN L6/L9"/>
    <property type="match status" value="1"/>
</dbReference>
<dbReference type="InterPro" id="IPR020040">
    <property type="entry name" value="Ribosomal_uL6_a/b-dom"/>
</dbReference>
<sequence length="197" mass="22099">MEKSKKKIRVKIPRVAASGIRIPKNVEYRRDLESVVFSSNGQEVRRFVPNYVVSVLLEDKIFLTLAPIDTSVLTRKEQRTRISELGTYSSLLKSDISGITEPFTKVLELVGVGYKVESSGSGMKLSLGYSHDVIFSLPSGVSLSIDKPNLFRLSSRNKVLLGHVVSYILKIRQVEPYKGKGIRIQGQYVRIKQGKTK</sequence>
<dbReference type="RefSeq" id="WP_021827283.1">
    <property type="nucleotide sequence ID" value="NZ_AWTR02000059.1"/>
</dbReference>
<proteinExistence type="inferred from homology"/>
<feature type="domain" description="Large ribosomal subunit protein uL6 alpha-beta" evidence="6">
    <location>
        <begin position="110"/>
        <end position="183"/>
    </location>
</feature>
<comment type="similarity">
    <text evidence="4">Belongs to the universal ribosomal protein uL6 family.</text>
</comment>
<keyword evidence="5" id="KW-0699">rRNA-binding</keyword>
<dbReference type="Proteomes" id="UP000019112">
    <property type="component" value="Unassembled WGS sequence"/>
</dbReference>
<dbReference type="GO" id="GO:0022625">
    <property type="term" value="C:cytosolic large ribosomal subunit"/>
    <property type="evidence" value="ECO:0007669"/>
    <property type="project" value="TreeGrafter"/>
</dbReference>
<dbReference type="EMBL" id="AWTR02000059">
    <property type="protein sequence ID" value="ETZ07193.1"/>
    <property type="molecule type" value="Genomic_DNA"/>
</dbReference>
<comment type="caution">
    <text evidence="7">The sequence shown here is derived from an EMBL/GenBank/DDBJ whole genome shotgun (WGS) entry which is preliminary data.</text>
</comment>
<dbReference type="InterPro" id="IPR000702">
    <property type="entry name" value="Ribosomal_uL6-like"/>
</dbReference>
<evidence type="ECO:0000256" key="2">
    <source>
        <dbReference type="ARBA" id="ARBA00023274"/>
    </source>
</evidence>
<evidence type="ECO:0000256" key="5">
    <source>
        <dbReference type="RuleBase" id="RU003870"/>
    </source>
</evidence>
<keyword evidence="1 4" id="KW-0689">Ribosomal protein</keyword>
<reference evidence="7 8" key="1">
    <citation type="journal article" date="2014" name="FEMS Microbiol. Lett.">
        <title>Draft genome sequences of three Holospora species (Holospora obtusa, Holospora undulata, and Holospora elegans), endonuclear symbiotic bacteria of the ciliate Paramecium caudatum.</title>
        <authorList>
            <person name="Dohra H."/>
            <person name="Tanaka K."/>
            <person name="Suzuki T."/>
            <person name="Fujishima M."/>
            <person name="Suzuki H."/>
        </authorList>
    </citation>
    <scope>NUCLEOTIDE SEQUENCE [LARGE SCALE GENOMIC DNA]</scope>
    <source>
        <strain evidence="7 8">F1</strain>
    </source>
</reference>
<evidence type="ECO:0000256" key="3">
    <source>
        <dbReference type="ARBA" id="ARBA00035454"/>
    </source>
</evidence>
<dbReference type="GO" id="GO:0003735">
    <property type="term" value="F:structural constituent of ribosome"/>
    <property type="evidence" value="ECO:0007669"/>
    <property type="project" value="InterPro"/>
</dbReference>
<dbReference type="STRING" id="1399147.P618_200587"/>
<dbReference type="InterPro" id="IPR019906">
    <property type="entry name" value="Ribosomal_uL6_bac-type"/>
</dbReference>
<dbReference type="OrthoDB" id="9805007at2"/>
<dbReference type="GO" id="GO:0019843">
    <property type="term" value="F:rRNA binding"/>
    <property type="evidence" value="ECO:0007669"/>
    <property type="project" value="UniProtKB-KW"/>
</dbReference>
<dbReference type="PIRSF" id="PIRSF002162">
    <property type="entry name" value="Ribosomal_L6"/>
    <property type="match status" value="1"/>
</dbReference>
<evidence type="ECO:0000313" key="8">
    <source>
        <dbReference type="Proteomes" id="UP000019112"/>
    </source>
</evidence>
<dbReference type="PANTHER" id="PTHR11655:SF14">
    <property type="entry name" value="LARGE RIBOSOMAL SUBUNIT PROTEIN UL6M"/>
    <property type="match status" value="1"/>
</dbReference>
<evidence type="ECO:0000313" key="7">
    <source>
        <dbReference type="EMBL" id="ETZ07193.1"/>
    </source>
</evidence>
<dbReference type="eggNOG" id="COG0097">
    <property type="taxonomic scope" value="Bacteria"/>
</dbReference>
<name>W6TDN6_HOLOB</name>
<dbReference type="GO" id="GO:0002181">
    <property type="term" value="P:cytoplasmic translation"/>
    <property type="evidence" value="ECO:0007669"/>
    <property type="project" value="TreeGrafter"/>
</dbReference>
<comment type="function">
    <text evidence="5">This protein binds to the 23S rRNA, and is important in its secondary structure. It is located near the subunit interface in the base of the L7/L12 stalk, and near the tRNA binding site of the peptidyltransferase center.</text>
</comment>
<dbReference type="PRINTS" id="PR00059">
    <property type="entry name" value="RIBOSOMALL6"/>
</dbReference>
<dbReference type="Gene3D" id="3.90.930.12">
    <property type="entry name" value="Ribosomal protein L6, alpha-beta domain"/>
    <property type="match status" value="1"/>
</dbReference>
<accession>W6TDN6</accession>
<dbReference type="AlphaFoldDB" id="W6TDN6"/>
<keyword evidence="2 4" id="KW-0687">Ribonucleoprotein</keyword>
<evidence type="ECO:0000259" key="6">
    <source>
        <dbReference type="Pfam" id="PF00347"/>
    </source>
</evidence>
<dbReference type="InterPro" id="IPR036789">
    <property type="entry name" value="Ribosomal_uL6-like_a/b-dom_sf"/>
</dbReference>
<organism evidence="7 8">
    <name type="scientific">Holospora obtusa F1</name>
    <dbReference type="NCBI Taxonomy" id="1399147"/>
    <lineage>
        <taxon>Bacteria</taxon>
        <taxon>Pseudomonadati</taxon>
        <taxon>Pseudomonadota</taxon>
        <taxon>Alphaproteobacteria</taxon>
        <taxon>Holosporales</taxon>
        <taxon>Holosporaceae</taxon>
        <taxon>Holospora</taxon>
    </lineage>
</organism>
<keyword evidence="5" id="KW-0694">RNA-binding</keyword>
<evidence type="ECO:0000256" key="4">
    <source>
        <dbReference type="RuleBase" id="RU003869"/>
    </source>
</evidence>
<keyword evidence="8" id="KW-1185">Reference proteome</keyword>
<gene>
    <name evidence="7" type="ORF">P618_200587</name>
</gene>
<dbReference type="Pfam" id="PF00347">
    <property type="entry name" value="Ribosomal_L6"/>
    <property type="match status" value="1"/>
</dbReference>
<protein>
    <recommendedName>
        <fullName evidence="3 5">50S ribosomal protein L6</fullName>
    </recommendedName>
</protein>
<evidence type="ECO:0000256" key="1">
    <source>
        <dbReference type="ARBA" id="ARBA00022980"/>
    </source>
</evidence>